<feature type="compositionally biased region" description="Polar residues" evidence="11">
    <location>
        <begin position="168"/>
        <end position="177"/>
    </location>
</feature>
<keyword evidence="7" id="KW-0805">Transcription regulation</keyword>
<proteinExistence type="predicted"/>
<keyword evidence="4" id="KW-1017">Isopeptide bond</keyword>
<evidence type="ECO:0000256" key="5">
    <source>
        <dbReference type="ARBA" id="ARBA00022553"/>
    </source>
</evidence>
<dbReference type="Pfam" id="PF15612">
    <property type="entry name" value="WHIM1"/>
    <property type="match status" value="1"/>
</dbReference>
<dbReference type="GO" id="GO:0005737">
    <property type="term" value="C:cytoplasm"/>
    <property type="evidence" value="ECO:0007669"/>
    <property type="project" value="UniProtKB-SubCell"/>
</dbReference>
<keyword evidence="5" id="KW-0597">Phosphoprotein</keyword>
<evidence type="ECO:0000313" key="13">
    <source>
        <dbReference type="EMBL" id="GAU27356.1"/>
    </source>
</evidence>
<feature type="coiled-coil region" evidence="10">
    <location>
        <begin position="356"/>
        <end position="387"/>
    </location>
</feature>
<keyword evidence="6" id="KW-0832">Ubl conjugation</keyword>
<dbReference type="EMBL" id="DF973352">
    <property type="protein sequence ID" value="GAU27356.1"/>
    <property type="molecule type" value="Genomic_DNA"/>
</dbReference>
<evidence type="ECO:0000256" key="3">
    <source>
        <dbReference type="ARBA" id="ARBA00022490"/>
    </source>
</evidence>
<evidence type="ECO:0000256" key="4">
    <source>
        <dbReference type="ARBA" id="ARBA00022499"/>
    </source>
</evidence>
<dbReference type="InterPro" id="IPR028942">
    <property type="entry name" value="WHIM1_dom"/>
</dbReference>
<evidence type="ECO:0000256" key="7">
    <source>
        <dbReference type="ARBA" id="ARBA00023015"/>
    </source>
</evidence>
<dbReference type="GO" id="GO:0005634">
    <property type="term" value="C:nucleus"/>
    <property type="evidence" value="ECO:0007669"/>
    <property type="project" value="UniProtKB-SubCell"/>
</dbReference>
<evidence type="ECO:0000256" key="6">
    <source>
        <dbReference type="ARBA" id="ARBA00022843"/>
    </source>
</evidence>
<dbReference type="AlphaFoldDB" id="A0A2Z6M5M5"/>
<keyword evidence="14" id="KW-1185">Reference proteome</keyword>
<keyword evidence="10" id="KW-0175">Coiled coil</keyword>
<keyword evidence="9" id="KW-0539">Nucleus</keyword>
<organism evidence="13 14">
    <name type="scientific">Trifolium subterraneum</name>
    <name type="common">Subterranean clover</name>
    <dbReference type="NCBI Taxonomy" id="3900"/>
    <lineage>
        <taxon>Eukaryota</taxon>
        <taxon>Viridiplantae</taxon>
        <taxon>Streptophyta</taxon>
        <taxon>Embryophyta</taxon>
        <taxon>Tracheophyta</taxon>
        <taxon>Spermatophyta</taxon>
        <taxon>Magnoliopsida</taxon>
        <taxon>eudicotyledons</taxon>
        <taxon>Gunneridae</taxon>
        <taxon>Pentapetalae</taxon>
        <taxon>rosids</taxon>
        <taxon>fabids</taxon>
        <taxon>Fabales</taxon>
        <taxon>Fabaceae</taxon>
        <taxon>Papilionoideae</taxon>
        <taxon>50 kb inversion clade</taxon>
        <taxon>NPAAA clade</taxon>
        <taxon>Hologalegina</taxon>
        <taxon>IRL clade</taxon>
        <taxon>Trifolieae</taxon>
        <taxon>Trifolium</taxon>
    </lineage>
</organism>
<evidence type="ECO:0000256" key="2">
    <source>
        <dbReference type="ARBA" id="ARBA00004496"/>
    </source>
</evidence>
<dbReference type="InterPro" id="IPR040221">
    <property type="entry name" value="CDCA7/CDA7L"/>
</dbReference>
<dbReference type="GO" id="GO:0006355">
    <property type="term" value="P:regulation of DNA-templated transcription"/>
    <property type="evidence" value="ECO:0007669"/>
    <property type="project" value="InterPro"/>
</dbReference>
<dbReference type="OrthoDB" id="1411616at2759"/>
<dbReference type="PANTHER" id="PTHR31169:SF8">
    <property type="entry name" value="ZINC-FINGER DOMAIN OF MONOAMINE-OXIDASE A REPRESSOR R1 PROTEIN"/>
    <property type="match status" value="1"/>
</dbReference>
<dbReference type="PROSITE" id="PS50827">
    <property type="entry name" value="DDT"/>
    <property type="match status" value="1"/>
</dbReference>
<evidence type="ECO:0000256" key="10">
    <source>
        <dbReference type="SAM" id="Coils"/>
    </source>
</evidence>
<comment type="subcellular location">
    <subcellularLocation>
        <location evidence="2">Cytoplasm</location>
    </subcellularLocation>
    <subcellularLocation>
        <location evidence="1">Nucleus</location>
    </subcellularLocation>
</comment>
<accession>A0A2Z6M5M5</accession>
<evidence type="ECO:0000256" key="8">
    <source>
        <dbReference type="ARBA" id="ARBA00023163"/>
    </source>
</evidence>
<dbReference type="InterPro" id="IPR018866">
    <property type="entry name" value="Znf-4CXXC_R1"/>
</dbReference>
<evidence type="ECO:0000256" key="11">
    <source>
        <dbReference type="SAM" id="MobiDB-lite"/>
    </source>
</evidence>
<dbReference type="PANTHER" id="PTHR31169">
    <property type="entry name" value="OS05G0300700 PROTEIN"/>
    <property type="match status" value="1"/>
</dbReference>
<evidence type="ECO:0000313" key="14">
    <source>
        <dbReference type="Proteomes" id="UP000242715"/>
    </source>
</evidence>
<dbReference type="Pfam" id="PF10497">
    <property type="entry name" value="zf-4CXXC_R1"/>
    <property type="match status" value="1"/>
</dbReference>
<evidence type="ECO:0000259" key="12">
    <source>
        <dbReference type="PROSITE" id="PS50827"/>
    </source>
</evidence>
<feature type="domain" description="DDT" evidence="12">
    <location>
        <begin position="213"/>
        <end position="272"/>
    </location>
</feature>
<dbReference type="Proteomes" id="UP000242715">
    <property type="component" value="Unassembled WGS sequence"/>
</dbReference>
<evidence type="ECO:0000256" key="1">
    <source>
        <dbReference type="ARBA" id="ARBA00004123"/>
    </source>
</evidence>
<name>A0A2Z6M5M5_TRISU</name>
<keyword evidence="3" id="KW-0963">Cytoplasm</keyword>
<dbReference type="InterPro" id="IPR018501">
    <property type="entry name" value="DDT_dom"/>
</dbReference>
<sequence length="417" mass="46952">MEIGSSSVQLNVNEVVNGQKLKVRAVRKRNYDHENGTTCHQCRQKRNVFCAACKNPGAGKPCILKFCHMCLKNRYGEIAQEVDLLIDWMCPKCRGICNCSICMKRRGQQPTGHLACKSKARGFNSVSEMLCKESSEGLELNNAADLPIKEHSLEKELVASLSEEPGEENSSAATNTLKDGHVTTKKVKREIKEEIPFPTGIDMKTILDMEFTQEDVGNVLQFLEFCRVFGKALDIKKEDAGAILRALRSGQNTLVVEFQSKLLNLISPDSEIESSPITTSNGNNSWLKVLEELIIASNHVLKEFPVDWLKKGNSGYDDLDFSRKLILLNVICDEALGTPKLRKYIDEQNGIFTEEKKAAKTKVAEAKEKERSLKQKLKDEKAKAIRDEDASEVDEKWFAYAPEQKEEVSKYISSRRQ</sequence>
<keyword evidence="8" id="KW-0804">Transcription</keyword>
<feature type="region of interest" description="Disordered" evidence="11">
    <location>
        <begin position="160"/>
        <end position="179"/>
    </location>
</feature>
<protein>
    <recommendedName>
        <fullName evidence="12">DDT domain-containing protein</fullName>
    </recommendedName>
</protein>
<gene>
    <name evidence="13" type="ORF">TSUD_55080</name>
</gene>
<reference evidence="14" key="1">
    <citation type="journal article" date="2017" name="Front. Plant Sci.">
        <title>Climate Clever Clovers: New Paradigm to Reduce the Environmental Footprint of Ruminants by Breeding Low Methanogenic Forages Utilizing Haplotype Variation.</title>
        <authorList>
            <person name="Kaur P."/>
            <person name="Appels R."/>
            <person name="Bayer P.E."/>
            <person name="Keeble-Gagnere G."/>
            <person name="Wang J."/>
            <person name="Hirakawa H."/>
            <person name="Shirasawa K."/>
            <person name="Vercoe P."/>
            <person name="Stefanova K."/>
            <person name="Durmic Z."/>
            <person name="Nichols P."/>
            <person name="Revell C."/>
            <person name="Isobe S.N."/>
            <person name="Edwards D."/>
            <person name="Erskine W."/>
        </authorList>
    </citation>
    <scope>NUCLEOTIDE SEQUENCE [LARGE SCALE GENOMIC DNA]</scope>
    <source>
        <strain evidence="14">cv. Daliak</strain>
    </source>
</reference>
<evidence type="ECO:0000256" key="9">
    <source>
        <dbReference type="ARBA" id="ARBA00023242"/>
    </source>
</evidence>